<protein>
    <submittedName>
        <fullName evidence="1">Uncharacterized protein</fullName>
    </submittedName>
</protein>
<dbReference type="AlphaFoldDB" id="A0A0L8HSW6"/>
<sequence>MTIKLNVYVTDVSVFERTKNSSIEATILRWAGHVAGMTETRLPRQVFIDRLSTKRNLRGHPLCRYND</sequence>
<reference evidence="1" key="1">
    <citation type="submission" date="2015-07" db="EMBL/GenBank/DDBJ databases">
        <title>MeaNS - Measles Nucleotide Surveillance Program.</title>
        <authorList>
            <person name="Tran T."/>
            <person name="Druce J."/>
        </authorList>
    </citation>
    <scope>NUCLEOTIDE SEQUENCE</scope>
    <source>
        <strain evidence="1">UCB-OBI-ISO-001</strain>
        <tissue evidence="1">Gonad</tissue>
    </source>
</reference>
<accession>A0A0L8HSW6</accession>
<gene>
    <name evidence="1" type="ORF">OCBIM_22006937mg</name>
</gene>
<evidence type="ECO:0000313" key="1">
    <source>
        <dbReference type="EMBL" id="KOF92299.1"/>
    </source>
</evidence>
<dbReference type="EMBL" id="KQ417364">
    <property type="protein sequence ID" value="KOF92299.1"/>
    <property type="molecule type" value="Genomic_DNA"/>
</dbReference>
<proteinExistence type="predicted"/>
<name>A0A0L8HSW6_OCTBM</name>
<organism evidence="1">
    <name type="scientific">Octopus bimaculoides</name>
    <name type="common">California two-spotted octopus</name>
    <dbReference type="NCBI Taxonomy" id="37653"/>
    <lineage>
        <taxon>Eukaryota</taxon>
        <taxon>Metazoa</taxon>
        <taxon>Spiralia</taxon>
        <taxon>Lophotrochozoa</taxon>
        <taxon>Mollusca</taxon>
        <taxon>Cephalopoda</taxon>
        <taxon>Coleoidea</taxon>
        <taxon>Octopodiformes</taxon>
        <taxon>Octopoda</taxon>
        <taxon>Incirrata</taxon>
        <taxon>Octopodidae</taxon>
        <taxon>Octopus</taxon>
    </lineage>
</organism>